<dbReference type="Proteomes" id="UP001303222">
    <property type="component" value="Unassembled WGS sequence"/>
</dbReference>
<accession>A0AAN6NJX7</accession>
<keyword evidence="3" id="KW-1185">Reference proteome</keyword>
<feature type="compositionally biased region" description="Low complexity" evidence="1">
    <location>
        <begin position="33"/>
        <end position="53"/>
    </location>
</feature>
<evidence type="ECO:0000313" key="2">
    <source>
        <dbReference type="EMBL" id="KAK3946496.1"/>
    </source>
</evidence>
<reference evidence="2" key="2">
    <citation type="submission" date="2023-06" db="EMBL/GenBank/DDBJ databases">
        <authorList>
            <consortium name="Lawrence Berkeley National Laboratory"/>
            <person name="Mondo S.J."/>
            <person name="Hensen N."/>
            <person name="Bonometti L."/>
            <person name="Westerberg I."/>
            <person name="Brannstrom I.O."/>
            <person name="Guillou S."/>
            <person name="Cros-Aarteil S."/>
            <person name="Calhoun S."/>
            <person name="Haridas S."/>
            <person name="Kuo A."/>
            <person name="Pangilinan J."/>
            <person name="Riley R."/>
            <person name="Labutti K."/>
            <person name="Andreopoulos B."/>
            <person name="Lipzen A."/>
            <person name="Chen C."/>
            <person name="Yanf M."/>
            <person name="Daum C."/>
            <person name="Ng V."/>
            <person name="Clum A."/>
            <person name="Steindorff A."/>
            <person name="Ohm R."/>
            <person name="Martin F."/>
            <person name="Silar P."/>
            <person name="Natvig D."/>
            <person name="Lalanne C."/>
            <person name="Gautier V."/>
            <person name="Ament-Velasquez S.L."/>
            <person name="Kruys A."/>
            <person name="Hutchinson M.I."/>
            <person name="Powell A.J."/>
            <person name="Barry K."/>
            <person name="Miller A.N."/>
            <person name="Grigoriev I.V."/>
            <person name="Debuchy R."/>
            <person name="Gladieux P."/>
            <person name="Thoren M.H."/>
            <person name="Johannesson H."/>
        </authorList>
    </citation>
    <scope>NUCLEOTIDE SEQUENCE</scope>
    <source>
        <strain evidence="2">CBS 626.80</strain>
    </source>
</reference>
<dbReference type="AlphaFoldDB" id="A0AAN6NJX7"/>
<organism evidence="2 3">
    <name type="scientific">Pseudoneurospora amorphoporcata</name>
    <dbReference type="NCBI Taxonomy" id="241081"/>
    <lineage>
        <taxon>Eukaryota</taxon>
        <taxon>Fungi</taxon>
        <taxon>Dikarya</taxon>
        <taxon>Ascomycota</taxon>
        <taxon>Pezizomycotina</taxon>
        <taxon>Sordariomycetes</taxon>
        <taxon>Sordariomycetidae</taxon>
        <taxon>Sordariales</taxon>
        <taxon>Sordariaceae</taxon>
        <taxon>Pseudoneurospora</taxon>
    </lineage>
</organism>
<protein>
    <submittedName>
        <fullName evidence="2">Uncharacterized protein</fullName>
    </submittedName>
</protein>
<comment type="caution">
    <text evidence="2">The sequence shown here is derived from an EMBL/GenBank/DDBJ whole genome shotgun (WGS) entry which is preliminary data.</text>
</comment>
<evidence type="ECO:0000256" key="1">
    <source>
        <dbReference type="SAM" id="MobiDB-lite"/>
    </source>
</evidence>
<name>A0AAN6NJX7_9PEZI</name>
<gene>
    <name evidence="2" type="ORF">QBC32DRAFT_357930</name>
</gene>
<proteinExistence type="predicted"/>
<dbReference type="EMBL" id="MU859886">
    <property type="protein sequence ID" value="KAK3946496.1"/>
    <property type="molecule type" value="Genomic_DNA"/>
</dbReference>
<feature type="region of interest" description="Disordered" evidence="1">
    <location>
        <begin position="1"/>
        <end position="101"/>
    </location>
</feature>
<feature type="compositionally biased region" description="Polar residues" evidence="1">
    <location>
        <begin position="56"/>
        <end position="66"/>
    </location>
</feature>
<feature type="compositionally biased region" description="Low complexity" evidence="1">
    <location>
        <begin position="7"/>
        <end position="22"/>
    </location>
</feature>
<sequence length="101" mass="10091">MAHSRYTSTTAIPPTTTVAPPALGGSSSATFAPATGTRSPRSSSAGGPEAGGSLRKSVSGSVNSVRPGSGGGKRTMPPHTSESPAKKQSKWSPQEDALIID</sequence>
<reference evidence="2" key="1">
    <citation type="journal article" date="2023" name="Mol. Phylogenet. Evol.">
        <title>Genome-scale phylogeny and comparative genomics of the fungal order Sordariales.</title>
        <authorList>
            <person name="Hensen N."/>
            <person name="Bonometti L."/>
            <person name="Westerberg I."/>
            <person name="Brannstrom I.O."/>
            <person name="Guillou S."/>
            <person name="Cros-Aarteil S."/>
            <person name="Calhoun S."/>
            <person name="Haridas S."/>
            <person name="Kuo A."/>
            <person name="Mondo S."/>
            <person name="Pangilinan J."/>
            <person name="Riley R."/>
            <person name="LaButti K."/>
            <person name="Andreopoulos B."/>
            <person name="Lipzen A."/>
            <person name="Chen C."/>
            <person name="Yan M."/>
            <person name="Daum C."/>
            <person name="Ng V."/>
            <person name="Clum A."/>
            <person name="Steindorff A."/>
            <person name="Ohm R.A."/>
            <person name="Martin F."/>
            <person name="Silar P."/>
            <person name="Natvig D.O."/>
            <person name="Lalanne C."/>
            <person name="Gautier V."/>
            <person name="Ament-Velasquez S.L."/>
            <person name="Kruys A."/>
            <person name="Hutchinson M.I."/>
            <person name="Powell A.J."/>
            <person name="Barry K."/>
            <person name="Miller A.N."/>
            <person name="Grigoriev I.V."/>
            <person name="Debuchy R."/>
            <person name="Gladieux P."/>
            <person name="Hiltunen Thoren M."/>
            <person name="Johannesson H."/>
        </authorList>
    </citation>
    <scope>NUCLEOTIDE SEQUENCE</scope>
    <source>
        <strain evidence="2">CBS 626.80</strain>
    </source>
</reference>
<evidence type="ECO:0000313" key="3">
    <source>
        <dbReference type="Proteomes" id="UP001303222"/>
    </source>
</evidence>